<evidence type="ECO:0000313" key="1">
    <source>
        <dbReference type="EMBL" id="KSU86559.1"/>
    </source>
</evidence>
<evidence type="ECO:0000313" key="2">
    <source>
        <dbReference type="Proteomes" id="UP000053681"/>
    </source>
</evidence>
<comment type="caution">
    <text evidence="1">The sequence shown here is derived from an EMBL/GenBank/DDBJ whole genome shotgun (WGS) entry which is preliminary data.</text>
</comment>
<name>A0A0V8JHT2_9BACI</name>
<proteinExistence type="predicted"/>
<protein>
    <submittedName>
        <fullName evidence="1">Uncharacterized protein</fullName>
    </submittedName>
</protein>
<reference evidence="1 2" key="1">
    <citation type="submission" date="2015-11" db="EMBL/GenBank/DDBJ databases">
        <title>Bacillus caseinolyticus sp nov.</title>
        <authorList>
            <person name="Dastager S.G."/>
            <person name="Mawlankar R."/>
        </authorList>
    </citation>
    <scope>NUCLEOTIDE SEQUENCE [LARGE SCALE GENOMIC DNA]</scope>
    <source>
        <strain evidence="1 2">SGD-V-76</strain>
    </source>
</reference>
<dbReference type="AlphaFoldDB" id="A0A0V8JHT2"/>
<dbReference type="EMBL" id="LNQP01000077">
    <property type="protein sequence ID" value="KSU86559.1"/>
    <property type="molecule type" value="Genomic_DNA"/>
</dbReference>
<organism evidence="1 2">
    <name type="scientific">Priestia veravalensis</name>
    <dbReference type="NCBI Taxonomy" id="1414648"/>
    <lineage>
        <taxon>Bacteria</taxon>
        <taxon>Bacillati</taxon>
        <taxon>Bacillota</taxon>
        <taxon>Bacilli</taxon>
        <taxon>Bacillales</taxon>
        <taxon>Bacillaceae</taxon>
        <taxon>Priestia</taxon>
    </lineage>
</organism>
<sequence>MIEGKGLGNKKINRVNVSLSNRTNRKLNQLATACNTKPTTLAGLFIEICLNDSQIVHKLQEEYNIYTPYKVIPVQNNGEIDYIFKG</sequence>
<keyword evidence="2" id="KW-1185">Reference proteome</keyword>
<dbReference type="RefSeq" id="WP_062687231.1">
    <property type="nucleotide sequence ID" value="NZ_KQ758692.1"/>
</dbReference>
<accession>A0A0V8JHT2</accession>
<gene>
    <name evidence="1" type="ORF">AS180_17880</name>
</gene>
<dbReference type="Proteomes" id="UP000053681">
    <property type="component" value="Unassembled WGS sequence"/>
</dbReference>